<dbReference type="Pfam" id="PF08578">
    <property type="entry name" value="DUF1765"/>
    <property type="match status" value="1"/>
</dbReference>
<keyword evidence="2" id="KW-1185">Reference proteome</keyword>
<comment type="caution">
    <text evidence="1">The sequence shown here is derived from an EMBL/GenBank/DDBJ whole genome shotgun (WGS) entry which is preliminary data.</text>
</comment>
<dbReference type="PANTHER" id="PTHR35397">
    <property type="entry name" value="C2 DOMAIN-CONTAINING PROTEIN-RELATED"/>
    <property type="match status" value="1"/>
</dbReference>
<evidence type="ECO:0000313" key="1">
    <source>
        <dbReference type="EMBL" id="GAB1225021.1"/>
    </source>
</evidence>
<dbReference type="Proteomes" id="UP001628156">
    <property type="component" value="Unassembled WGS sequence"/>
</dbReference>
<gene>
    <name evidence="1" type="ORF">ENUP19_0240G0016</name>
</gene>
<protein>
    <recommendedName>
        <fullName evidence="3">Dymeclin</fullName>
    </recommendedName>
</protein>
<dbReference type="EMBL" id="BAAFRS010000240">
    <property type="protein sequence ID" value="GAB1225021.1"/>
    <property type="molecule type" value="Genomic_DNA"/>
</dbReference>
<proteinExistence type="predicted"/>
<evidence type="ECO:0000313" key="2">
    <source>
        <dbReference type="Proteomes" id="UP001628156"/>
    </source>
</evidence>
<dbReference type="PANTHER" id="PTHR35397:SF1">
    <property type="entry name" value="ARMADILLO-LIKE HELICAL DOMAIN-CONTAINING PROTEIN"/>
    <property type="match status" value="1"/>
</dbReference>
<accession>A0ABQ0DQ99</accession>
<dbReference type="InterPro" id="IPR013887">
    <property type="entry name" value="UPF0592"/>
</dbReference>
<reference evidence="1 2" key="1">
    <citation type="journal article" date="2019" name="PLoS Negl. Trop. Dis.">
        <title>Whole genome sequencing of Entamoeba nuttalli reveals mammalian host-related molecular signatures and a novel octapeptide-repeat surface protein.</title>
        <authorList>
            <person name="Tanaka M."/>
            <person name="Makiuchi T."/>
            <person name="Komiyama T."/>
            <person name="Shiina T."/>
            <person name="Osaki K."/>
            <person name="Tachibana H."/>
        </authorList>
    </citation>
    <scope>NUCLEOTIDE SEQUENCE [LARGE SCALE GENOMIC DNA]</scope>
    <source>
        <strain evidence="1 2">P19-061405</strain>
    </source>
</reference>
<organism evidence="1 2">
    <name type="scientific">Entamoeba nuttalli</name>
    <dbReference type="NCBI Taxonomy" id="412467"/>
    <lineage>
        <taxon>Eukaryota</taxon>
        <taxon>Amoebozoa</taxon>
        <taxon>Evosea</taxon>
        <taxon>Archamoebae</taxon>
        <taxon>Mastigamoebida</taxon>
        <taxon>Entamoebidae</taxon>
        <taxon>Entamoeba</taxon>
    </lineage>
</organism>
<name>A0ABQ0DQ99_9EUKA</name>
<evidence type="ECO:0008006" key="3">
    <source>
        <dbReference type="Google" id="ProtNLM"/>
    </source>
</evidence>
<sequence>MENFVSFYDCPRKFHVPNVDTYKQLGHYCNKISCKISSIGEKLKNWKKRDNFTKRKLLIKFDNSLRLVSLVLKKPIKPEFGENQVVLGTALIKIWDTSLEVIKVLSAHEIAESMYKIILNIMNRTEFQPHHTVIVDIAASSEINCLAENYRKMLYATYFHISDIYESYEDLLMASFRVEMTDDPMQLTTELPEEDAMDSASAFNTQDKPKPFPFHAQEGIESVPIMTKILFGLVDKKKEVKKLIKEKEKDKKKKIRKDKDKVVPNEPTSLPEDSYFIQSGLSAHFLRFAPCALVMLFFQLPNFQELFLDHISYFPDSNNVFLSVSNEELETAEKHFPRLFSWKSFHNYIKELSIDEQESLFDQCGDTWLELYHPGNDIFLSFYSHLVDSLYFSFLTYPITWAAVPGFVEITNVYLSEFFPPKRRHNLAAHKKTLKHLAFLSPYYLSAISGLLLKNVNIFDFGQVLDILSLIAKLHEGFAQHNEIPSSVAYALLHPLDSDDSSDDIMKPQTDDKFLDIDSEHPADCTISAEELMILLEGLINSDNCSVILSVLNLLFYLMNICCMSARTIILKILLNNWFNLLFLHWSSDVRKGFVHLLLYRGTVNRRSHLNWDKFSKEESKINSKILHDLNIDLKEFDRLTTIHHFISTFILNLEMKIKDLHDNTQNENGIIPPRKKNYVDAALKEYNVALKQYLLWDKKNIQEVPPIKTDVYLLDDSY</sequence>